<dbReference type="FunFam" id="3.30.160.60:FF:001485">
    <property type="entry name" value="Krueppel-related zinc finger protein"/>
    <property type="match status" value="1"/>
</dbReference>
<dbReference type="PROSITE" id="PS00028">
    <property type="entry name" value="ZINC_FINGER_C2H2_1"/>
    <property type="match status" value="3"/>
</dbReference>
<dbReference type="SMART" id="SM00355">
    <property type="entry name" value="ZnF_C2H2"/>
    <property type="match status" value="3"/>
</dbReference>
<dbReference type="Gene3D" id="3.30.160.60">
    <property type="entry name" value="Classic Zinc Finger"/>
    <property type="match status" value="3"/>
</dbReference>
<evidence type="ECO:0000256" key="6">
    <source>
        <dbReference type="ARBA" id="ARBA00023015"/>
    </source>
</evidence>
<dbReference type="PROSITE" id="PS50157">
    <property type="entry name" value="ZINC_FINGER_C2H2_2"/>
    <property type="match status" value="3"/>
</dbReference>
<feature type="domain" description="C2H2-type" evidence="12">
    <location>
        <begin position="212"/>
        <end position="241"/>
    </location>
</feature>
<keyword evidence="9" id="KW-0539">Nucleus</keyword>
<evidence type="ECO:0000259" key="12">
    <source>
        <dbReference type="PROSITE" id="PS50157"/>
    </source>
</evidence>
<comment type="similarity">
    <text evidence="1">Belongs to the krueppel C2H2-type zinc-finger protein family.</text>
</comment>
<dbReference type="InterPro" id="IPR013087">
    <property type="entry name" value="Znf_C2H2_type"/>
</dbReference>
<proteinExistence type="inferred from homology"/>
<protein>
    <recommendedName>
        <fullName evidence="12">C2H2-type domain-containing protein</fullName>
    </recommendedName>
</protein>
<dbReference type="EMBL" id="MJBS01000110">
    <property type="protein sequence ID" value="OHE93907.1"/>
    <property type="molecule type" value="Genomic_DNA"/>
</dbReference>
<keyword evidence="8" id="KW-0804">Transcription</keyword>
<dbReference type="FunFam" id="3.30.160.60:FF:000072">
    <property type="entry name" value="zinc finger protein 143 isoform X1"/>
    <property type="match status" value="1"/>
</dbReference>
<feature type="region of interest" description="Disordered" evidence="11">
    <location>
        <begin position="431"/>
        <end position="468"/>
    </location>
</feature>
<evidence type="ECO:0000256" key="7">
    <source>
        <dbReference type="ARBA" id="ARBA00023125"/>
    </source>
</evidence>
<dbReference type="PANTHER" id="PTHR14196">
    <property type="entry name" value="ODD-SKIPPED - RELATED"/>
    <property type="match status" value="1"/>
</dbReference>
<evidence type="ECO:0000256" key="8">
    <source>
        <dbReference type="ARBA" id="ARBA00023163"/>
    </source>
</evidence>
<comment type="caution">
    <text evidence="13">The sequence shown here is derived from an EMBL/GenBank/DDBJ whole genome shotgun (WGS) entry which is preliminary data.</text>
</comment>
<organism evidence="13 14">
    <name type="scientific">Colletotrichum orchidophilum</name>
    <dbReference type="NCBI Taxonomy" id="1209926"/>
    <lineage>
        <taxon>Eukaryota</taxon>
        <taxon>Fungi</taxon>
        <taxon>Dikarya</taxon>
        <taxon>Ascomycota</taxon>
        <taxon>Pezizomycotina</taxon>
        <taxon>Sordariomycetes</taxon>
        <taxon>Hypocreomycetidae</taxon>
        <taxon>Glomerellales</taxon>
        <taxon>Glomerellaceae</taxon>
        <taxon>Colletotrichum</taxon>
    </lineage>
</organism>
<dbReference type="GeneID" id="34563943"/>
<keyword evidence="5" id="KW-0862">Zinc</keyword>
<dbReference type="GO" id="GO:0000978">
    <property type="term" value="F:RNA polymerase II cis-regulatory region sequence-specific DNA binding"/>
    <property type="evidence" value="ECO:0007669"/>
    <property type="project" value="UniProtKB-ARBA"/>
</dbReference>
<dbReference type="RefSeq" id="XP_022471071.1">
    <property type="nucleotide sequence ID" value="XM_022622433.1"/>
</dbReference>
<dbReference type="STRING" id="1209926.A0A1G4AXP4"/>
<dbReference type="Pfam" id="PF00096">
    <property type="entry name" value="zf-C2H2"/>
    <property type="match status" value="3"/>
</dbReference>
<dbReference type="PANTHER" id="PTHR14196:SF12">
    <property type="entry name" value="ZINC FINGER PROTEIN 208-LIKE"/>
    <property type="match status" value="1"/>
</dbReference>
<evidence type="ECO:0000313" key="13">
    <source>
        <dbReference type="EMBL" id="OHE93907.1"/>
    </source>
</evidence>
<feature type="compositionally biased region" description="Basic and acidic residues" evidence="11">
    <location>
        <begin position="127"/>
        <end position="137"/>
    </location>
</feature>
<dbReference type="GO" id="GO:0000981">
    <property type="term" value="F:DNA-binding transcription factor activity, RNA polymerase II-specific"/>
    <property type="evidence" value="ECO:0007669"/>
    <property type="project" value="UniProtKB-ARBA"/>
</dbReference>
<dbReference type="GO" id="GO:0008270">
    <property type="term" value="F:zinc ion binding"/>
    <property type="evidence" value="ECO:0007669"/>
    <property type="project" value="UniProtKB-KW"/>
</dbReference>
<feature type="domain" description="C2H2-type" evidence="12">
    <location>
        <begin position="272"/>
        <end position="299"/>
    </location>
</feature>
<name>A0A1G4AXP4_9PEZI</name>
<dbReference type="OrthoDB" id="427030at2759"/>
<keyword evidence="2" id="KW-0479">Metal-binding</keyword>
<dbReference type="InterPro" id="IPR036236">
    <property type="entry name" value="Znf_C2H2_sf"/>
</dbReference>
<keyword evidence="6" id="KW-0805">Transcription regulation</keyword>
<keyword evidence="4 10" id="KW-0863">Zinc-finger</keyword>
<accession>A0A1G4AXP4</accession>
<evidence type="ECO:0000256" key="3">
    <source>
        <dbReference type="ARBA" id="ARBA00022737"/>
    </source>
</evidence>
<dbReference type="InterPro" id="IPR050717">
    <property type="entry name" value="C2H2-ZF_Transcription_Reg"/>
</dbReference>
<evidence type="ECO:0000256" key="5">
    <source>
        <dbReference type="ARBA" id="ARBA00022833"/>
    </source>
</evidence>
<evidence type="ECO:0000256" key="4">
    <source>
        <dbReference type="ARBA" id="ARBA00022771"/>
    </source>
</evidence>
<feature type="region of interest" description="Disordered" evidence="11">
    <location>
        <begin position="98"/>
        <end position="142"/>
    </location>
</feature>
<feature type="domain" description="C2H2-type" evidence="12">
    <location>
        <begin position="242"/>
        <end position="271"/>
    </location>
</feature>
<keyword evidence="7" id="KW-0238">DNA-binding</keyword>
<feature type="compositionally biased region" description="Polar residues" evidence="11">
    <location>
        <begin position="104"/>
        <end position="118"/>
    </location>
</feature>
<sequence length="478" mass="53261">MALSQQPMRPRAWGCFQQQPAVHDYSMMNHPTSVQDQSRAAMPAPMARAVMPTDYLSAPPYYMISHNCPALNHMTYTQNDAPQTYSYMSPRVVRVGTPEHEGVSGQNGRQRSPISSSKARIGSFKTPDPRNTKDIRFNKPTGAESVNFTTPIDTLMKAIQKRSDSDEIIKVASENHQVKPEPRSPTVGHKAIAPTTSSMSAEGVGAPKAKRFICGIGGCGKSFAQSTHLDTHKRAHTGAKPYQCNWPHCERTFSQPGNLKTHMRRHTGEKPFQCEGCDKVFAQRGNLQTHMATHTDRKPFNHQNKNHGGTLLEMTDWIVSITDVNSLSDDQRKMYYYFANLYKNSNKGIKGRGKDRRVTERVSKAKRKSPYNPINPVSGSISLAACNSKRLPSTEQQQQRHHPRGYHEGPPTDMALFSSESCDRHNVAFANPDGMYWQPPHAMYTQGSDGMRENRPVALPPPSHPQNVPIAMAGGRGM</sequence>
<keyword evidence="14" id="KW-1185">Reference proteome</keyword>
<evidence type="ECO:0000256" key="11">
    <source>
        <dbReference type="SAM" id="MobiDB-lite"/>
    </source>
</evidence>
<evidence type="ECO:0000256" key="1">
    <source>
        <dbReference type="ARBA" id="ARBA00006991"/>
    </source>
</evidence>
<dbReference type="AlphaFoldDB" id="A0A1G4AXP4"/>
<evidence type="ECO:0000256" key="2">
    <source>
        <dbReference type="ARBA" id="ARBA00022723"/>
    </source>
</evidence>
<feature type="region of interest" description="Disordered" evidence="11">
    <location>
        <begin position="348"/>
        <end position="416"/>
    </location>
</feature>
<dbReference type="GO" id="GO:0005634">
    <property type="term" value="C:nucleus"/>
    <property type="evidence" value="ECO:0007669"/>
    <property type="project" value="TreeGrafter"/>
</dbReference>
<reference evidence="13 14" key="1">
    <citation type="submission" date="2016-09" db="EMBL/GenBank/DDBJ databases">
        <authorList>
            <person name="Capua I."/>
            <person name="De Benedictis P."/>
            <person name="Joannis T."/>
            <person name="Lombin L.H."/>
            <person name="Cattoli G."/>
        </authorList>
    </citation>
    <scope>NUCLEOTIDE SEQUENCE [LARGE SCALE GENOMIC DNA]</scope>
    <source>
        <strain evidence="13 14">IMI 309357</strain>
    </source>
</reference>
<dbReference type="SUPFAM" id="SSF57667">
    <property type="entry name" value="beta-beta-alpha zinc fingers"/>
    <property type="match status" value="2"/>
</dbReference>
<gene>
    <name evidence="13" type="ORF">CORC01_10806</name>
</gene>
<keyword evidence="3" id="KW-0677">Repeat</keyword>
<evidence type="ECO:0000256" key="9">
    <source>
        <dbReference type="ARBA" id="ARBA00023242"/>
    </source>
</evidence>
<dbReference type="FunFam" id="3.30.160.60:FF:001235">
    <property type="entry name" value="Si:ch211-119o8.6"/>
    <property type="match status" value="1"/>
</dbReference>
<evidence type="ECO:0000313" key="14">
    <source>
        <dbReference type="Proteomes" id="UP000176998"/>
    </source>
</evidence>
<dbReference type="Proteomes" id="UP000176998">
    <property type="component" value="Unassembled WGS sequence"/>
</dbReference>
<evidence type="ECO:0000256" key="10">
    <source>
        <dbReference type="PROSITE-ProRule" id="PRU00042"/>
    </source>
</evidence>